<feature type="compositionally biased region" description="Pro residues" evidence="1">
    <location>
        <begin position="52"/>
        <end position="70"/>
    </location>
</feature>
<evidence type="ECO:0008006" key="5">
    <source>
        <dbReference type="Google" id="ProtNLM"/>
    </source>
</evidence>
<feature type="compositionally biased region" description="Low complexity" evidence="1">
    <location>
        <begin position="28"/>
        <end position="47"/>
    </location>
</feature>
<proteinExistence type="predicted"/>
<dbReference type="PROSITE" id="PS51257">
    <property type="entry name" value="PROKAR_LIPOPROTEIN"/>
    <property type="match status" value="1"/>
</dbReference>
<gene>
    <name evidence="3" type="ORF">FHU29_002890</name>
</gene>
<dbReference type="AlphaFoldDB" id="A0A839RRC1"/>
<feature type="signal peptide" evidence="2">
    <location>
        <begin position="1"/>
        <end position="17"/>
    </location>
</feature>
<sequence length="188" mass="19813">MQRLKPLAVIVFALAVAGCGGNNDVRDPAPTTTEPTVTTVVETTEPTETPEPEPAPPAPPAPVAPEAAPPPVIVDCQTGLGPIVTYWSDGTVTGYSDYCQSVHDEVLRGEREANTFECDGAVCRNPYTGVEIPNENYQSGPPAPEVHGPSGQVRIYSPDSPDGLSESEIAEGCAEGYVHPQICHSRGY</sequence>
<reference evidence="3 4" key="1">
    <citation type="submission" date="2020-08" db="EMBL/GenBank/DDBJ databases">
        <title>Sequencing the genomes of 1000 actinobacteria strains.</title>
        <authorList>
            <person name="Klenk H.-P."/>
        </authorList>
    </citation>
    <scope>NUCLEOTIDE SEQUENCE [LARGE SCALE GENOMIC DNA]</scope>
    <source>
        <strain evidence="3 4">DSM 45258</strain>
    </source>
</reference>
<protein>
    <recommendedName>
        <fullName evidence="5">Lipoprotein</fullName>
    </recommendedName>
</protein>
<organism evidence="3 4">
    <name type="scientific">Hoyosella altamirensis</name>
    <dbReference type="NCBI Taxonomy" id="616997"/>
    <lineage>
        <taxon>Bacteria</taxon>
        <taxon>Bacillati</taxon>
        <taxon>Actinomycetota</taxon>
        <taxon>Actinomycetes</taxon>
        <taxon>Mycobacteriales</taxon>
        <taxon>Hoyosellaceae</taxon>
        <taxon>Hoyosella</taxon>
    </lineage>
</organism>
<dbReference type="EMBL" id="JACHWS010000003">
    <property type="protein sequence ID" value="MBB3038421.1"/>
    <property type="molecule type" value="Genomic_DNA"/>
</dbReference>
<evidence type="ECO:0000313" key="4">
    <source>
        <dbReference type="Proteomes" id="UP000567922"/>
    </source>
</evidence>
<evidence type="ECO:0000313" key="3">
    <source>
        <dbReference type="EMBL" id="MBB3038421.1"/>
    </source>
</evidence>
<evidence type="ECO:0000256" key="1">
    <source>
        <dbReference type="SAM" id="MobiDB-lite"/>
    </source>
</evidence>
<keyword evidence="4" id="KW-1185">Reference proteome</keyword>
<feature type="chain" id="PRO_5039709407" description="Lipoprotein" evidence="2">
    <location>
        <begin position="18"/>
        <end position="188"/>
    </location>
</feature>
<feature type="region of interest" description="Disordered" evidence="1">
    <location>
        <begin position="21"/>
        <end position="70"/>
    </location>
</feature>
<accession>A0A839RRC1</accession>
<evidence type="ECO:0000256" key="2">
    <source>
        <dbReference type="SAM" id="SignalP"/>
    </source>
</evidence>
<dbReference type="RefSeq" id="WP_183377578.1">
    <property type="nucleotide sequence ID" value="NZ_JACHWS010000003.1"/>
</dbReference>
<comment type="caution">
    <text evidence="3">The sequence shown here is derived from an EMBL/GenBank/DDBJ whole genome shotgun (WGS) entry which is preliminary data.</text>
</comment>
<name>A0A839RRC1_9ACTN</name>
<dbReference type="Proteomes" id="UP000567922">
    <property type="component" value="Unassembled WGS sequence"/>
</dbReference>
<keyword evidence="2" id="KW-0732">Signal</keyword>